<reference evidence="1 2" key="1">
    <citation type="submission" date="2024-05" db="EMBL/GenBank/DDBJ databases">
        <authorList>
            <person name="Park S."/>
        </authorList>
    </citation>
    <scope>NUCLEOTIDE SEQUENCE [LARGE SCALE GENOMIC DNA]</scope>
    <source>
        <strain evidence="1 2">DGU5</strain>
    </source>
</reference>
<dbReference type="RefSeq" id="WP_346785790.1">
    <property type="nucleotide sequence ID" value="NZ_JBDLBR010000005.1"/>
</dbReference>
<protein>
    <recommendedName>
        <fullName evidence="3">DUF4402 domain-containing protein</fullName>
    </recommendedName>
</protein>
<keyword evidence="2" id="KW-1185">Reference proteome</keyword>
<gene>
    <name evidence="1" type="ORF">ABDJ38_14205</name>
</gene>
<accession>A0ABV0D0E4</accession>
<sequence length="174" mass="17802">MTRTLPLLLAPLILAACNEGAPEPPVASDEPAAPVASGVSMAEGQSAPIMLDVIMPEDIAAEPLDGELGCSFSFSRNDDPLLVAKGFVDSQRQAMGAVKIDGTVMRLAKDGKGGFGDMPDGASFTNGTVSARVEVTGEADPGAAPSESPLKTARLTIARGTRQIVIDGFYACGP</sequence>
<dbReference type="EMBL" id="JBDLBR010000005">
    <property type="protein sequence ID" value="MEN7538331.1"/>
    <property type="molecule type" value="Genomic_DNA"/>
</dbReference>
<organism evidence="1 2">
    <name type="scientific">Aurantiacibacter flavus</name>
    <dbReference type="NCBI Taxonomy" id="3145232"/>
    <lineage>
        <taxon>Bacteria</taxon>
        <taxon>Pseudomonadati</taxon>
        <taxon>Pseudomonadota</taxon>
        <taxon>Alphaproteobacteria</taxon>
        <taxon>Sphingomonadales</taxon>
        <taxon>Erythrobacteraceae</taxon>
        <taxon>Aurantiacibacter</taxon>
    </lineage>
</organism>
<name>A0ABV0D0E4_9SPHN</name>
<proteinExistence type="predicted"/>
<dbReference type="Proteomes" id="UP001484535">
    <property type="component" value="Unassembled WGS sequence"/>
</dbReference>
<evidence type="ECO:0000313" key="1">
    <source>
        <dbReference type="EMBL" id="MEN7538331.1"/>
    </source>
</evidence>
<dbReference type="PROSITE" id="PS51257">
    <property type="entry name" value="PROKAR_LIPOPROTEIN"/>
    <property type="match status" value="1"/>
</dbReference>
<evidence type="ECO:0008006" key="3">
    <source>
        <dbReference type="Google" id="ProtNLM"/>
    </source>
</evidence>
<evidence type="ECO:0000313" key="2">
    <source>
        <dbReference type="Proteomes" id="UP001484535"/>
    </source>
</evidence>
<comment type="caution">
    <text evidence="1">The sequence shown here is derived from an EMBL/GenBank/DDBJ whole genome shotgun (WGS) entry which is preliminary data.</text>
</comment>